<keyword evidence="3" id="KW-1185">Reference proteome</keyword>
<dbReference type="RefSeq" id="WP_106009941.1">
    <property type="nucleotide sequence ID" value="NZ_JALCPJ010000021.1"/>
</dbReference>
<evidence type="ECO:0000313" key="2">
    <source>
        <dbReference type="EMBL" id="PRR84707.1"/>
    </source>
</evidence>
<dbReference type="Proteomes" id="UP000237798">
    <property type="component" value="Unassembled WGS sequence"/>
</dbReference>
<dbReference type="InterPro" id="IPR025671">
    <property type="entry name" value="HXXEE"/>
</dbReference>
<name>A0A2T0BLG0_9CLOT</name>
<reference evidence="2 3" key="1">
    <citation type="submission" date="2018-03" db="EMBL/GenBank/DDBJ databases">
        <title>Genome sequence of Clostridium luticellarii DSM 29923.</title>
        <authorList>
            <person name="Poehlein A."/>
            <person name="Daniel R."/>
        </authorList>
    </citation>
    <scope>NUCLEOTIDE SEQUENCE [LARGE SCALE GENOMIC DNA]</scope>
    <source>
        <strain evidence="2 3">DSM 29923</strain>
    </source>
</reference>
<accession>A0A2T0BLG0</accession>
<organism evidence="2 3">
    <name type="scientific">Clostridium luticellarii</name>
    <dbReference type="NCBI Taxonomy" id="1691940"/>
    <lineage>
        <taxon>Bacteria</taxon>
        <taxon>Bacillati</taxon>
        <taxon>Bacillota</taxon>
        <taxon>Clostridia</taxon>
        <taxon>Eubacteriales</taxon>
        <taxon>Clostridiaceae</taxon>
        <taxon>Clostridium</taxon>
    </lineage>
</organism>
<evidence type="ECO:0000256" key="1">
    <source>
        <dbReference type="SAM" id="Phobius"/>
    </source>
</evidence>
<keyword evidence="1" id="KW-0472">Membrane</keyword>
<dbReference type="EMBL" id="PVXP01000035">
    <property type="protein sequence ID" value="PRR84707.1"/>
    <property type="molecule type" value="Genomic_DNA"/>
</dbReference>
<keyword evidence="1" id="KW-1133">Transmembrane helix</keyword>
<gene>
    <name evidence="2" type="ORF">CLLU_23230</name>
</gene>
<protein>
    <recommendedName>
        <fullName evidence="4">HXXEE domain-containing protein</fullName>
    </recommendedName>
</protein>
<feature type="transmembrane region" description="Helical" evidence="1">
    <location>
        <begin position="146"/>
        <end position="165"/>
    </location>
</feature>
<keyword evidence="1" id="KW-0812">Transmembrane</keyword>
<comment type="caution">
    <text evidence="2">The sequence shown here is derived from an EMBL/GenBank/DDBJ whole genome shotgun (WGS) entry which is preliminary data.</text>
</comment>
<dbReference type="AlphaFoldDB" id="A0A2T0BLG0"/>
<evidence type="ECO:0000313" key="3">
    <source>
        <dbReference type="Proteomes" id="UP000237798"/>
    </source>
</evidence>
<proteinExistence type="predicted"/>
<evidence type="ECO:0008006" key="4">
    <source>
        <dbReference type="Google" id="ProtNLM"/>
    </source>
</evidence>
<feature type="transmembrane region" description="Helical" evidence="1">
    <location>
        <begin position="113"/>
        <end position="134"/>
    </location>
</feature>
<feature type="transmembrane region" description="Helical" evidence="1">
    <location>
        <begin position="86"/>
        <end position="107"/>
    </location>
</feature>
<sequence>MYDMKAIVWMLPVLFMIHDFEEIVMAEVWSRRFKKELKENTSIMKKNPFGLNGTNYWSTSAMSIAVEIEFVILSLVSLLSCIFSSYFIWYGFLFAFTLHFILAHFYLCIEFKHYVPGVITSILFLPVCIYIMYISQLFLKYNFAKIFFSCTLGIILMIAVLVILHDAIGKFSRLLIGYSLENSNMRKSNS</sequence>
<feature type="transmembrane region" description="Helical" evidence="1">
    <location>
        <begin position="56"/>
        <end position="79"/>
    </location>
</feature>
<dbReference type="OrthoDB" id="5195477at2"/>
<dbReference type="Pfam" id="PF13787">
    <property type="entry name" value="HXXEE"/>
    <property type="match status" value="1"/>
</dbReference>